<dbReference type="GO" id="GO:0008893">
    <property type="term" value="F:guanosine-3',5'-bis(diphosphate) 3'-diphosphatase activity"/>
    <property type="evidence" value="ECO:0007669"/>
    <property type="project" value="TreeGrafter"/>
</dbReference>
<dbReference type="Proteomes" id="UP000263596">
    <property type="component" value="Unassembled WGS sequence"/>
</dbReference>
<reference evidence="3 4" key="1">
    <citation type="journal article" date="2018" name="Nat. Biotechnol.">
        <title>A standardized bacterial taxonomy based on genome phylogeny substantially revises the tree of life.</title>
        <authorList>
            <person name="Parks D.H."/>
            <person name="Chuvochina M."/>
            <person name="Waite D.W."/>
            <person name="Rinke C."/>
            <person name="Skarshewski A."/>
            <person name="Chaumeil P.A."/>
            <person name="Hugenholtz P."/>
        </authorList>
    </citation>
    <scope>NUCLEOTIDE SEQUENCE [LARGE SCALE GENOMIC DNA]</scope>
    <source>
        <strain evidence="3">UBA9669</strain>
    </source>
</reference>
<proteinExistence type="inferred from homology"/>
<dbReference type="InterPro" id="IPR003607">
    <property type="entry name" value="HD/PDEase_dom"/>
</dbReference>
<dbReference type="AlphaFoldDB" id="A0A3D2SQ49"/>
<feature type="domain" description="HD" evidence="2">
    <location>
        <begin position="51"/>
        <end position="148"/>
    </location>
</feature>
<dbReference type="SUPFAM" id="SSF109604">
    <property type="entry name" value="HD-domain/PDEase-like"/>
    <property type="match status" value="1"/>
</dbReference>
<dbReference type="GO" id="GO:0008728">
    <property type="term" value="F:GTP diphosphokinase activity"/>
    <property type="evidence" value="ECO:0007669"/>
    <property type="project" value="TreeGrafter"/>
</dbReference>
<accession>A0A3D2SQ49</accession>
<dbReference type="GO" id="GO:0015969">
    <property type="term" value="P:guanosine tetraphosphate metabolic process"/>
    <property type="evidence" value="ECO:0007669"/>
    <property type="project" value="TreeGrafter"/>
</dbReference>
<evidence type="ECO:0000313" key="4">
    <source>
        <dbReference type="Proteomes" id="UP000263596"/>
    </source>
</evidence>
<gene>
    <name evidence="3" type="ORF">DHW29_12095</name>
</gene>
<comment type="similarity">
    <text evidence="1">Belongs to the RelA/SpoT family.</text>
</comment>
<dbReference type="Pfam" id="PF13328">
    <property type="entry name" value="HD_4"/>
    <property type="match status" value="1"/>
</dbReference>
<dbReference type="PANTHER" id="PTHR21262:SF36">
    <property type="entry name" value="BIFUNCTIONAL (P)PPGPP SYNTHASE_HYDROLASE SPOT"/>
    <property type="match status" value="1"/>
</dbReference>
<name>A0A3D2SQ49_9GAMM</name>
<dbReference type="SMART" id="SM00471">
    <property type="entry name" value="HDc"/>
    <property type="match status" value="1"/>
</dbReference>
<dbReference type="PANTHER" id="PTHR21262">
    <property type="entry name" value="GUANOSINE-3',5'-BIS DIPHOSPHATE 3'-PYROPHOSPHOHYDROLASE"/>
    <property type="match status" value="1"/>
</dbReference>
<feature type="non-terminal residue" evidence="3">
    <location>
        <position position="184"/>
    </location>
</feature>
<dbReference type="EMBL" id="DPVE01000205">
    <property type="protein sequence ID" value="HCK30844.1"/>
    <property type="molecule type" value="Genomic_DNA"/>
</dbReference>
<dbReference type="PROSITE" id="PS51831">
    <property type="entry name" value="HD"/>
    <property type="match status" value="1"/>
</dbReference>
<evidence type="ECO:0000313" key="3">
    <source>
        <dbReference type="EMBL" id="HCK30844.1"/>
    </source>
</evidence>
<organism evidence="3 4">
    <name type="scientific">Acinetobacter ursingii</name>
    <dbReference type="NCBI Taxonomy" id="108980"/>
    <lineage>
        <taxon>Bacteria</taxon>
        <taxon>Pseudomonadati</taxon>
        <taxon>Pseudomonadota</taxon>
        <taxon>Gammaproteobacteria</taxon>
        <taxon>Moraxellales</taxon>
        <taxon>Moraxellaceae</taxon>
        <taxon>Acinetobacter</taxon>
    </lineage>
</organism>
<dbReference type="FunFam" id="1.10.3210.10:FF:000001">
    <property type="entry name" value="GTP pyrophosphokinase RelA"/>
    <property type="match status" value="1"/>
</dbReference>
<protein>
    <submittedName>
        <fullName evidence="3">RelA/SpoT family protein</fullName>
    </submittedName>
</protein>
<evidence type="ECO:0000256" key="1">
    <source>
        <dbReference type="ARBA" id="ARBA00007476"/>
    </source>
</evidence>
<dbReference type="GO" id="GO:0042594">
    <property type="term" value="P:response to starvation"/>
    <property type="evidence" value="ECO:0007669"/>
    <property type="project" value="TreeGrafter"/>
</dbReference>
<sequence length="184" mass="20593">MPGEEVSQAKQQLKLIIDAYLKAEDVERVLAACDFADLAHSGITRKSGEPYVLHPIAVCCILAHMRLDAETLMAALLHDVIEDTEYTKDDVAERFGRTVSDLVDGVTKLTHSSDKQFNKAASFRKILQATLQDPRVIIIKLADRYHNMTTLDALRPDKRARIAQETLDIFVPMARIVGMNEMAD</sequence>
<dbReference type="CDD" id="cd00077">
    <property type="entry name" value="HDc"/>
    <property type="match status" value="1"/>
</dbReference>
<evidence type="ECO:0000259" key="2">
    <source>
        <dbReference type="PROSITE" id="PS51831"/>
    </source>
</evidence>
<dbReference type="Gene3D" id="1.10.3210.10">
    <property type="entry name" value="Hypothetical protein af1432"/>
    <property type="match status" value="1"/>
</dbReference>
<dbReference type="InterPro" id="IPR006674">
    <property type="entry name" value="HD_domain"/>
</dbReference>
<dbReference type="GO" id="GO:0005886">
    <property type="term" value="C:plasma membrane"/>
    <property type="evidence" value="ECO:0007669"/>
    <property type="project" value="TreeGrafter"/>
</dbReference>
<comment type="caution">
    <text evidence="3">The sequence shown here is derived from an EMBL/GenBank/DDBJ whole genome shotgun (WGS) entry which is preliminary data.</text>
</comment>